<protein>
    <submittedName>
        <fullName evidence="2">Uncharacterized protein</fullName>
    </submittedName>
</protein>
<sequence>MRLLVKKKLLLPAPATTTTTTMTPTLTPTTLNLPKAGAAPTANDEPTGASPPALTSPATSNTAASVPPGPVRASSAIECGGPVPRDARMPGYGHKSPAGPGARLPDSQPADGTAAAALCPPRGTPSLPRPRSCPRPP</sequence>
<dbReference type="RefSeq" id="XP_024320846.1">
    <property type="nucleotide sequence ID" value="XM_024471231.1"/>
</dbReference>
<feature type="compositionally biased region" description="Low complexity" evidence="1">
    <location>
        <begin position="13"/>
        <end position="36"/>
    </location>
</feature>
<accession>A0A177A042</accession>
<proteinExistence type="predicted"/>
<dbReference type="GeneID" id="36290709"/>
<feature type="compositionally biased region" description="Pro residues" evidence="1">
    <location>
        <begin position="127"/>
        <end position="137"/>
    </location>
</feature>
<feature type="region of interest" description="Disordered" evidence="1">
    <location>
        <begin position="13"/>
        <end position="137"/>
    </location>
</feature>
<name>A0A177A042_9PEZI</name>
<reference evidence="2" key="1">
    <citation type="submission" date="2016-03" db="EMBL/GenBank/DDBJ databases">
        <title>Updated assembly of Pseudogymnoascus destructans, the fungus causing white-nose syndrome of bats.</title>
        <authorList>
            <person name="Palmer J.M."/>
            <person name="Drees K.P."/>
            <person name="Foster J.T."/>
            <person name="Lindner D.L."/>
        </authorList>
    </citation>
    <scope>NUCLEOTIDE SEQUENCE [LARGE SCALE GENOMIC DNA]</scope>
    <source>
        <strain evidence="2">20631-21</strain>
    </source>
</reference>
<evidence type="ECO:0000256" key="1">
    <source>
        <dbReference type="SAM" id="MobiDB-lite"/>
    </source>
</evidence>
<dbReference type="Proteomes" id="UP000077154">
    <property type="component" value="Unassembled WGS sequence"/>
</dbReference>
<dbReference type="EMBL" id="KV441408">
    <property type="protein sequence ID" value="OAF55546.1"/>
    <property type="molecule type" value="Genomic_DNA"/>
</dbReference>
<organism evidence="2">
    <name type="scientific">Pseudogymnoascus destructans</name>
    <dbReference type="NCBI Taxonomy" id="655981"/>
    <lineage>
        <taxon>Eukaryota</taxon>
        <taxon>Fungi</taxon>
        <taxon>Dikarya</taxon>
        <taxon>Ascomycota</taxon>
        <taxon>Pezizomycotina</taxon>
        <taxon>Leotiomycetes</taxon>
        <taxon>Thelebolales</taxon>
        <taxon>Thelebolaceae</taxon>
        <taxon>Pseudogymnoascus</taxon>
    </lineage>
</organism>
<evidence type="ECO:0000313" key="2">
    <source>
        <dbReference type="EMBL" id="OAF55546.1"/>
    </source>
</evidence>
<gene>
    <name evidence="2" type="ORF">VC83_07665</name>
</gene>
<dbReference type="AlphaFoldDB" id="A0A177A042"/>